<name>A0A5N6Q1Y0_9ASTR</name>
<dbReference type="InterPro" id="IPR001229">
    <property type="entry name" value="Jacalin-like_lectin_dom"/>
</dbReference>
<protein>
    <recommendedName>
        <fullName evidence="3">Jacalin-type lectin domain-containing protein</fullName>
    </recommendedName>
</protein>
<dbReference type="GO" id="GO:0030246">
    <property type="term" value="F:carbohydrate binding"/>
    <property type="evidence" value="ECO:0007669"/>
    <property type="project" value="UniProtKB-KW"/>
</dbReference>
<dbReference type="InterPro" id="IPR036404">
    <property type="entry name" value="Jacalin-like_lectin_dom_sf"/>
</dbReference>
<keyword evidence="2" id="KW-0430">Lectin</keyword>
<comment type="caution">
    <text evidence="4">The sequence shown here is derived from an EMBL/GenBank/DDBJ whole genome shotgun (WGS) entry which is preliminary data.</text>
</comment>
<proteinExistence type="inferred from homology"/>
<comment type="similarity">
    <text evidence="1">Belongs to the jacalin lectin family.</text>
</comment>
<evidence type="ECO:0000259" key="3">
    <source>
        <dbReference type="PROSITE" id="PS51752"/>
    </source>
</evidence>
<feature type="domain" description="Jacalin-type lectin" evidence="3">
    <location>
        <begin position="133"/>
        <end position="280"/>
    </location>
</feature>
<dbReference type="SMART" id="SM00915">
    <property type="entry name" value="Jacalin"/>
    <property type="match status" value="2"/>
</dbReference>
<dbReference type="PANTHER" id="PTHR46506">
    <property type="entry name" value="OS05G0143600 PROTEIN"/>
    <property type="match status" value="1"/>
</dbReference>
<dbReference type="EMBL" id="SZYD01000001">
    <property type="protein sequence ID" value="KAD7477828.1"/>
    <property type="molecule type" value="Genomic_DNA"/>
</dbReference>
<gene>
    <name evidence="4" type="ORF">E3N88_00964</name>
</gene>
<dbReference type="OrthoDB" id="4325201at2759"/>
<dbReference type="AlphaFoldDB" id="A0A5N6Q1Y0"/>
<dbReference type="InterPro" id="IPR012337">
    <property type="entry name" value="RNaseH-like_sf"/>
</dbReference>
<evidence type="ECO:0000256" key="2">
    <source>
        <dbReference type="ARBA" id="ARBA00022734"/>
    </source>
</evidence>
<sequence>MEHPHLCSPYHGTTGHVKPHEKIMRVGTCSRSDPGVPKNVWSFQLEKNHHLEKITIDHGDLIYSLMFSTQYNGLTNTSNRFGGWNGGDRVYEMMLLKFYLALFDTEIEALNLQQPYSELKKLDSKVNSKVAGFIRIGTWGRQSGGPQNNWSFELESDHRLQKITIDHGDDVIYSLMFTSQREGVLHIPSKAGGCAGGQTVSEVMLDSDEEIVGIKGSIGTRDGLTIISSLSFETSKKRALGPFGEESTSVFSIPWDKGSLVGFYGIAGHYIDGIGVHVKPHEKIMRVGTWGRSDPGLTRNVWSFQLEENHHLQKITIDHGDLIYSLMFSTQYKGLINTSNRFGGWNGGDKVSEVAFDWNEEIIAISGTVAVSRGDDIGHTIIDSISFVTNKKRYGPFGNVRGNPFTLPWDDGSFAGFYGLCGWYIDSIGVYLKATKTPQQNDVAEKRNNTLIETARTMLSDAKLPITFWIEAVNTAYYV</sequence>
<dbReference type="Pfam" id="PF01419">
    <property type="entry name" value="Jacalin"/>
    <property type="match status" value="2"/>
</dbReference>
<keyword evidence="5" id="KW-1185">Reference proteome</keyword>
<organism evidence="4 5">
    <name type="scientific">Mikania micrantha</name>
    <name type="common">bitter vine</name>
    <dbReference type="NCBI Taxonomy" id="192012"/>
    <lineage>
        <taxon>Eukaryota</taxon>
        <taxon>Viridiplantae</taxon>
        <taxon>Streptophyta</taxon>
        <taxon>Embryophyta</taxon>
        <taxon>Tracheophyta</taxon>
        <taxon>Spermatophyta</taxon>
        <taxon>Magnoliopsida</taxon>
        <taxon>eudicotyledons</taxon>
        <taxon>Gunneridae</taxon>
        <taxon>Pentapetalae</taxon>
        <taxon>asterids</taxon>
        <taxon>campanulids</taxon>
        <taxon>Asterales</taxon>
        <taxon>Asteraceae</taxon>
        <taxon>Asteroideae</taxon>
        <taxon>Heliantheae alliance</taxon>
        <taxon>Eupatorieae</taxon>
        <taxon>Mikania</taxon>
    </lineage>
</organism>
<evidence type="ECO:0000256" key="1">
    <source>
        <dbReference type="ARBA" id="ARBA00006568"/>
    </source>
</evidence>
<feature type="domain" description="Jacalin-type lectin" evidence="3">
    <location>
        <begin position="284"/>
        <end position="434"/>
    </location>
</feature>
<accession>A0A5N6Q1Y0</accession>
<dbReference type="PROSITE" id="PS51752">
    <property type="entry name" value="JACALIN_LECTIN"/>
    <property type="match status" value="2"/>
</dbReference>
<dbReference type="InterPro" id="IPR033734">
    <property type="entry name" value="Jacalin-like_lectin_dom_plant"/>
</dbReference>
<dbReference type="Gene3D" id="2.100.10.30">
    <property type="entry name" value="Jacalin-like lectin domain"/>
    <property type="match status" value="3"/>
</dbReference>
<dbReference type="Proteomes" id="UP000326396">
    <property type="component" value="Linkage Group LG1"/>
</dbReference>
<dbReference type="SUPFAM" id="SSF53098">
    <property type="entry name" value="Ribonuclease H-like"/>
    <property type="match status" value="1"/>
</dbReference>
<evidence type="ECO:0000313" key="5">
    <source>
        <dbReference type="Proteomes" id="UP000326396"/>
    </source>
</evidence>
<reference evidence="4 5" key="1">
    <citation type="submission" date="2019-05" db="EMBL/GenBank/DDBJ databases">
        <title>Mikania micrantha, genome provides insights into the molecular mechanism of rapid growth.</title>
        <authorList>
            <person name="Liu B."/>
        </authorList>
    </citation>
    <scope>NUCLEOTIDE SEQUENCE [LARGE SCALE GENOMIC DNA]</scope>
    <source>
        <strain evidence="4">NLD-2019</strain>
        <tissue evidence="4">Leaf</tissue>
    </source>
</reference>
<dbReference type="CDD" id="cd09612">
    <property type="entry name" value="Jacalin"/>
    <property type="match status" value="2"/>
</dbReference>
<evidence type="ECO:0000313" key="4">
    <source>
        <dbReference type="EMBL" id="KAD7477828.1"/>
    </source>
</evidence>
<dbReference type="SUPFAM" id="SSF51101">
    <property type="entry name" value="Mannose-binding lectins"/>
    <property type="match status" value="2"/>
</dbReference>